<dbReference type="InterPro" id="IPR012795">
    <property type="entry name" value="tRNA_Ile_lys_synt_N"/>
</dbReference>
<evidence type="ECO:0000259" key="9">
    <source>
        <dbReference type="SMART" id="SM00977"/>
    </source>
</evidence>
<evidence type="ECO:0000256" key="7">
    <source>
        <dbReference type="ARBA" id="ARBA00048539"/>
    </source>
</evidence>
<dbReference type="Proteomes" id="UP000036000">
    <property type="component" value="Chromosome"/>
</dbReference>
<dbReference type="InterPro" id="IPR014729">
    <property type="entry name" value="Rossmann-like_a/b/a_fold"/>
</dbReference>
<reference evidence="10 11" key="1">
    <citation type="submission" date="2015-07" db="EMBL/GenBank/DDBJ databases">
        <title>Lactobacillus korensis/26-25/ whole genome sequencing.</title>
        <authorList>
            <person name="Kim M.K."/>
            <person name="Im W.-T."/>
            <person name="Srinivasan S."/>
            <person name="Lee J.-J."/>
        </authorList>
    </citation>
    <scope>NUCLEOTIDE SEQUENCE [LARGE SCALE GENOMIC DNA]</scope>
    <source>
        <strain evidence="10 11">26-25</strain>
    </source>
</reference>
<dbReference type="AlphaFoldDB" id="A0AAC8ZG29"/>
<dbReference type="SUPFAM" id="SSF52402">
    <property type="entry name" value="Adenine nucleotide alpha hydrolases-like"/>
    <property type="match status" value="1"/>
</dbReference>
<evidence type="ECO:0000256" key="3">
    <source>
        <dbReference type="ARBA" id="ARBA00022598"/>
    </source>
</evidence>
<dbReference type="RefSeq" id="WP_048732534.1">
    <property type="nucleotide sequence ID" value="NZ_CP012033.1"/>
</dbReference>
<dbReference type="EMBL" id="CP012033">
    <property type="protein sequence ID" value="AKP63913.1"/>
    <property type="molecule type" value="Genomic_DNA"/>
</dbReference>
<dbReference type="GO" id="GO:0006400">
    <property type="term" value="P:tRNA modification"/>
    <property type="evidence" value="ECO:0007669"/>
    <property type="project" value="UniProtKB-UniRule"/>
</dbReference>
<dbReference type="HAMAP" id="MF_01161">
    <property type="entry name" value="tRNA_Ile_lys_synt"/>
    <property type="match status" value="1"/>
</dbReference>
<dbReference type="InterPro" id="IPR012796">
    <property type="entry name" value="Lysidine-tRNA-synth_C"/>
</dbReference>
<evidence type="ECO:0000256" key="4">
    <source>
        <dbReference type="ARBA" id="ARBA00022694"/>
    </source>
</evidence>
<keyword evidence="5" id="KW-0547">Nucleotide-binding</keyword>
<sequence>MSLETEFRRNCRRYGWNDPQQRGLVAVSTGVDSMVLLALFCQLPVAERPQLTVVHVNHQLREQSKIEAAFLKRWCRDHQLPLVTTVWPRDQQPDHGTEAAARKFRYDFFARQLKEQPADWVATAHQADEQAETILLKLIRGGQLSQLTGMAPQRPLGRGRVIHPLLPFTKQALRAYAVAHQIPWYEDATNQELIASRNRVRHELLPALRRENPQVDQHLRDYARQLQATLTVADQALDDRLTQIVSQRDPVTGDVQRLLARPAAEQQLLLARLIKQTAPAMTASASHLTACLRLLKSREHPTGTVAFGQGWQLTKRYGRFRFWQPKIFVEKSVEHFSFMVDLNQWRPVGNGWQLGLFSTDTGTEYSEHETIALTAAQLPLVVRSPRATDRLRLADGHHQAVRRVLINAKVPREQRAQTPVLVTAQDDVLAVLGVKWSVWPPRSHTKNYHIVLKYE</sequence>
<dbReference type="CDD" id="cd01992">
    <property type="entry name" value="TilS_N"/>
    <property type="match status" value="1"/>
</dbReference>
<comment type="function">
    <text evidence="8">Ligates lysine onto the cytidine present at position 34 of the AUA codon-specific tRNA(Ile) that contains the anticodon CAU, in an ATP-dependent manner. Cytidine is converted to lysidine, thus changing the amino acid specificity of the tRNA from methionine to isoleucine.</text>
</comment>
<comment type="catalytic activity">
    <reaction evidence="7 8">
        <text>cytidine(34) in tRNA(Ile2) + L-lysine + ATP = lysidine(34) in tRNA(Ile2) + AMP + diphosphate + H(+)</text>
        <dbReference type="Rhea" id="RHEA:43744"/>
        <dbReference type="Rhea" id="RHEA-COMP:10625"/>
        <dbReference type="Rhea" id="RHEA-COMP:10670"/>
        <dbReference type="ChEBI" id="CHEBI:15378"/>
        <dbReference type="ChEBI" id="CHEBI:30616"/>
        <dbReference type="ChEBI" id="CHEBI:32551"/>
        <dbReference type="ChEBI" id="CHEBI:33019"/>
        <dbReference type="ChEBI" id="CHEBI:82748"/>
        <dbReference type="ChEBI" id="CHEBI:83665"/>
        <dbReference type="ChEBI" id="CHEBI:456215"/>
        <dbReference type="EC" id="6.3.4.19"/>
    </reaction>
</comment>
<dbReference type="InterPro" id="IPR011063">
    <property type="entry name" value="TilS/TtcA_N"/>
</dbReference>
<accession>A0AAC8ZG29</accession>
<evidence type="ECO:0000256" key="5">
    <source>
        <dbReference type="ARBA" id="ARBA00022741"/>
    </source>
</evidence>
<evidence type="ECO:0000256" key="6">
    <source>
        <dbReference type="ARBA" id="ARBA00022840"/>
    </source>
</evidence>
<evidence type="ECO:0000256" key="8">
    <source>
        <dbReference type="HAMAP-Rule" id="MF_01161"/>
    </source>
</evidence>
<dbReference type="GO" id="GO:0032267">
    <property type="term" value="F:tRNA(Ile)-lysidine synthase activity"/>
    <property type="evidence" value="ECO:0007669"/>
    <property type="project" value="UniProtKB-EC"/>
</dbReference>
<dbReference type="EC" id="6.3.4.19" evidence="8"/>
<keyword evidence="6" id="KW-0067">ATP-binding</keyword>
<gene>
    <name evidence="8" type="primary">tilS</name>
    <name evidence="10" type="ORF">ABN16_02170</name>
</gene>
<keyword evidence="4 8" id="KW-0819">tRNA processing</keyword>
<dbReference type="GO" id="GO:0005737">
    <property type="term" value="C:cytoplasm"/>
    <property type="evidence" value="ECO:0007669"/>
    <property type="project" value="UniProtKB-SubCell"/>
</dbReference>
<dbReference type="Pfam" id="PF01171">
    <property type="entry name" value="ATP_bind_3"/>
    <property type="match status" value="1"/>
</dbReference>
<name>A0AAC8ZG29_9LACO</name>
<evidence type="ECO:0000313" key="11">
    <source>
        <dbReference type="Proteomes" id="UP000036000"/>
    </source>
</evidence>
<evidence type="ECO:0000256" key="1">
    <source>
        <dbReference type="ARBA" id="ARBA00004496"/>
    </source>
</evidence>
<dbReference type="PANTHER" id="PTHR43033">
    <property type="entry name" value="TRNA(ILE)-LYSIDINE SYNTHASE-RELATED"/>
    <property type="match status" value="1"/>
</dbReference>
<organism evidence="10 11">
    <name type="scientific">Levilactobacillus koreensis</name>
    <dbReference type="NCBI Taxonomy" id="637971"/>
    <lineage>
        <taxon>Bacteria</taxon>
        <taxon>Bacillati</taxon>
        <taxon>Bacillota</taxon>
        <taxon>Bacilli</taxon>
        <taxon>Lactobacillales</taxon>
        <taxon>Lactobacillaceae</taxon>
        <taxon>Levilactobacillus</taxon>
    </lineage>
</organism>
<dbReference type="KEGG" id="lko:ABN16_02170"/>
<feature type="domain" description="Lysidine-tRNA(Ile) synthetase C-terminal" evidence="9">
    <location>
        <begin position="380"/>
        <end position="452"/>
    </location>
</feature>
<comment type="similarity">
    <text evidence="8">Belongs to the tRNA(Ile)-lysidine synthase family.</text>
</comment>
<dbReference type="SMART" id="SM00977">
    <property type="entry name" value="TilS_C"/>
    <property type="match status" value="1"/>
</dbReference>
<protein>
    <recommendedName>
        <fullName evidence="8">tRNA(Ile)-lysidine synthase</fullName>
        <ecNumber evidence="8">6.3.4.19</ecNumber>
    </recommendedName>
    <alternativeName>
        <fullName evidence="8">tRNA(Ile)-2-lysyl-cytidine synthase</fullName>
    </alternativeName>
    <alternativeName>
        <fullName evidence="8">tRNA(Ile)-lysidine synthetase</fullName>
    </alternativeName>
</protein>
<comment type="caution">
    <text evidence="8">Lacks conserved residue(s) required for the propagation of feature annotation.</text>
</comment>
<keyword evidence="11" id="KW-1185">Reference proteome</keyword>
<dbReference type="PANTHER" id="PTHR43033:SF1">
    <property type="entry name" value="TRNA(ILE)-LYSIDINE SYNTHASE-RELATED"/>
    <property type="match status" value="1"/>
</dbReference>
<dbReference type="NCBIfam" id="TIGR02433">
    <property type="entry name" value="lysidine_TilS_C"/>
    <property type="match status" value="1"/>
</dbReference>
<dbReference type="Gene3D" id="3.40.50.620">
    <property type="entry name" value="HUPs"/>
    <property type="match status" value="1"/>
</dbReference>
<proteinExistence type="inferred from homology"/>
<comment type="subcellular location">
    <subcellularLocation>
        <location evidence="1 8">Cytoplasm</location>
    </subcellularLocation>
</comment>
<evidence type="ECO:0000313" key="10">
    <source>
        <dbReference type="EMBL" id="AKP63913.1"/>
    </source>
</evidence>
<keyword evidence="3 8" id="KW-0436">Ligase</keyword>
<dbReference type="GO" id="GO:0005524">
    <property type="term" value="F:ATP binding"/>
    <property type="evidence" value="ECO:0007669"/>
    <property type="project" value="UniProtKB-KW"/>
</dbReference>
<evidence type="ECO:0000256" key="2">
    <source>
        <dbReference type="ARBA" id="ARBA00022490"/>
    </source>
</evidence>
<dbReference type="SUPFAM" id="SSF56037">
    <property type="entry name" value="PheT/TilS domain"/>
    <property type="match status" value="1"/>
</dbReference>
<keyword evidence="2 8" id="KW-0963">Cytoplasm</keyword>
<dbReference type="Pfam" id="PF11734">
    <property type="entry name" value="TilS_C"/>
    <property type="match status" value="1"/>
</dbReference>
<dbReference type="NCBIfam" id="TIGR02432">
    <property type="entry name" value="lysidine_TilS_N"/>
    <property type="match status" value="1"/>
</dbReference>
<dbReference type="InterPro" id="IPR012094">
    <property type="entry name" value="tRNA_Ile_lys_synt"/>
</dbReference>